<dbReference type="Proteomes" id="UP001234989">
    <property type="component" value="Chromosome 7"/>
</dbReference>
<gene>
    <name evidence="1" type="ORF">MTR67_031424</name>
</gene>
<organism evidence="1 2">
    <name type="scientific">Solanum verrucosum</name>
    <dbReference type="NCBI Taxonomy" id="315347"/>
    <lineage>
        <taxon>Eukaryota</taxon>
        <taxon>Viridiplantae</taxon>
        <taxon>Streptophyta</taxon>
        <taxon>Embryophyta</taxon>
        <taxon>Tracheophyta</taxon>
        <taxon>Spermatophyta</taxon>
        <taxon>Magnoliopsida</taxon>
        <taxon>eudicotyledons</taxon>
        <taxon>Gunneridae</taxon>
        <taxon>Pentapetalae</taxon>
        <taxon>asterids</taxon>
        <taxon>lamiids</taxon>
        <taxon>Solanales</taxon>
        <taxon>Solanaceae</taxon>
        <taxon>Solanoideae</taxon>
        <taxon>Solaneae</taxon>
        <taxon>Solanum</taxon>
    </lineage>
</organism>
<name>A0AAF0U2G8_SOLVR</name>
<reference evidence="1" key="1">
    <citation type="submission" date="2023-08" db="EMBL/GenBank/DDBJ databases">
        <title>A de novo genome assembly of Solanum verrucosum Schlechtendal, a Mexican diploid species geographically isolated from the other diploid A-genome species in potato relatives.</title>
        <authorList>
            <person name="Hosaka K."/>
        </authorList>
    </citation>
    <scope>NUCLEOTIDE SEQUENCE</scope>
    <source>
        <tissue evidence="1">Young leaves</tissue>
    </source>
</reference>
<keyword evidence="2" id="KW-1185">Reference proteome</keyword>
<protein>
    <submittedName>
        <fullName evidence="1">Uncharacterized protein</fullName>
    </submittedName>
</protein>
<sequence length="104" mass="11429">MGSVAHVENEKKELERDVYQLAFLGVCLMDTSHGGVIVRNGSETSLVTEVKEKHDSDPLLLKLKGEFCQEKVQVFSQGGDGVIRYQSHLCGPNMGQHQDVLDGS</sequence>
<dbReference type="AlphaFoldDB" id="A0AAF0U2G8"/>
<dbReference type="EMBL" id="CP133618">
    <property type="protein sequence ID" value="WMV38039.1"/>
    <property type="molecule type" value="Genomic_DNA"/>
</dbReference>
<evidence type="ECO:0000313" key="2">
    <source>
        <dbReference type="Proteomes" id="UP001234989"/>
    </source>
</evidence>
<proteinExistence type="predicted"/>
<evidence type="ECO:0000313" key="1">
    <source>
        <dbReference type="EMBL" id="WMV38039.1"/>
    </source>
</evidence>
<accession>A0AAF0U2G8</accession>